<dbReference type="InterPro" id="IPR036736">
    <property type="entry name" value="ACP-like_sf"/>
</dbReference>
<dbReference type="CDD" id="cd05930">
    <property type="entry name" value="A_NRPS"/>
    <property type="match status" value="1"/>
</dbReference>
<dbReference type="InterPro" id="IPR023213">
    <property type="entry name" value="CAT-like_dom_sf"/>
</dbReference>
<keyword evidence="5" id="KW-0413">Isomerase</keyword>
<dbReference type="SUPFAM" id="SSF52777">
    <property type="entry name" value="CoA-dependent acyltransferases"/>
    <property type="match status" value="4"/>
</dbReference>
<dbReference type="Pfam" id="PF18563">
    <property type="entry name" value="TubC_N"/>
    <property type="match status" value="1"/>
</dbReference>
<evidence type="ECO:0000313" key="5">
    <source>
        <dbReference type="EMBL" id="ADZ90230.1"/>
    </source>
</evidence>
<dbReference type="SUPFAM" id="SSF47336">
    <property type="entry name" value="ACP-like"/>
    <property type="match status" value="2"/>
</dbReference>
<protein>
    <submittedName>
        <fullName evidence="5">Amino acid adenylation domain protein</fullName>
        <ecNumber evidence="5">5.1.1.13</ecNumber>
    </submittedName>
</protein>
<dbReference type="Gene3D" id="3.40.50.12780">
    <property type="entry name" value="N-terminal domain of ligase-like"/>
    <property type="match status" value="1"/>
</dbReference>
<name>F2K4D1_MARM1</name>
<accession>F2K4D1</accession>
<evidence type="ECO:0000256" key="3">
    <source>
        <dbReference type="ARBA" id="ARBA00022553"/>
    </source>
</evidence>
<dbReference type="InterPro" id="IPR009081">
    <property type="entry name" value="PP-bd_ACP"/>
</dbReference>
<dbReference type="PATRIC" id="fig|717774.3.peg.997"/>
<keyword evidence="2" id="KW-0596">Phosphopantetheine</keyword>
<dbReference type="Gene3D" id="1.10.10.1830">
    <property type="entry name" value="Non-ribosomal peptide synthase, adenylation domain"/>
    <property type="match status" value="1"/>
</dbReference>
<dbReference type="NCBIfam" id="TIGR01733">
    <property type="entry name" value="AA-adenyl-dom"/>
    <property type="match status" value="1"/>
</dbReference>
<dbReference type="EMBL" id="CP002583">
    <property type="protein sequence ID" value="ADZ90230.1"/>
    <property type="molecule type" value="Genomic_DNA"/>
</dbReference>
<dbReference type="CDD" id="cd19531">
    <property type="entry name" value="LCL_NRPS-like"/>
    <property type="match status" value="1"/>
</dbReference>
<dbReference type="Pfam" id="PF00550">
    <property type="entry name" value="PP-binding"/>
    <property type="match status" value="2"/>
</dbReference>
<dbReference type="Gene3D" id="3.30.559.10">
    <property type="entry name" value="Chloramphenicol acetyltransferase-like domain"/>
    <property type="match status" value="2"/>
</dbReference>
<dbReference type="OrthoDB" id="9757559at2"/>
<dbReference type="InterPro" id="IPR041464">
    <property type="entry name" value="TubC_N"/>
</dbReference>
<dbReference type="FunFam" id="3.40.50.980:FF:000001">
    <property type="entry name" value="Non-ribosomal peptide synthetase"/>
    <property type="match status" value="1"/>
</dbReference>
<dbReference type="eggNOG" id="COG1020">
    <property type="taxonomic scope" value="Bacteria"/>
</dbReference>
<dbReference type="RefSeq" id="WP_013660135.1">
    <property type="nucleotide sequence ID" value="NC_015276.1"/>
</dbReference>
<comment type="cofactor">
    <cofactor evidence="1">
        <name>pantetheine 4'-phosphate</name>
        <dbReference type="ChEBI" id="CHEBI:47942"/>
    </cofactor>
</comment>
<sequence length="1709" mass="190268">MMDTSSGSIKALLRACWLRGITLTLKDGKLSFKADVKGAMDQALLSDIRRHKEDIIEALQSQPDYFAPRPLSLNERALWFLYRMTPDSAAYNMAYAVKLSRCVTVEAVEQAFSTLLARYPILSQPYGERDGDPVQWSAPFIKAFEQDYDSVSTVSVLPLVKGTDKQIKGWIAREADKPLKLDEGQVCRAALLVNRQGAEEHLYLTLVIHHIAADFMSFEVLRSELLQLLRGERIEVEKAMPDYRQWSARQRQAVREGARSEAFWQETLHGLPQLSLPTDFPHHANVGAEGEEIAFTLPESMTSQLRLQCRHLEVTPYVWWMAAFQWFMARLSGQDDFIIGTPSSGRLTPDDARMVGYLVNPLALRVKPNAHQAFSDWVAQVEQQTQHAMSHQAYPFSALVETLKVQREAGRSPIFQHMFTLNHERPETGKQALIEQELLAEQRGAAHELNLVVVDNRHDFIGKWRYNKGLYRRSTVESIRDSFVYCVEQLLDDQTQTLNHLELARPETASMLSGDVVSPLAPTAWRAFVENGECYPERTALQMGELTLTYAELSKKVEITAALLRENKVQRNSRVGVCLDRSIEQVVAIFAIWRLGATYVAMDPKWPKNRLEYICDDANLSVLISDIAQDELNWLTERCSALDVSQFVSLVEAEAIEKNEGERKEGELVDAHGPDADHTAYVIYTSGSTGNPKGVEVSQTNLIHYVTGVMGRLQLPEDASLATLASNGADLGYTALFGALLSGRTLRLLPEELAFDAEALADELAVRPIDCLKIVPSHLNGILLATPRTEWLPRLALVTGGEAISMALLRNVFERQPALSVFNHYGPTETTVGVIAKKLDLYDDEIALGKPMANVQTRVVDVAGRVVPQGFAGELEVAGATVAKGYLGQPNLTAERFYQDCFSQDDKQGDSPRWYRTGDRVKQVGEQLYFIGRNDFQIKVRGYRVEPGEVESWLKQHVADAVVLNCPDERQNNRLVAYLVVAYSAEEQPEGDLLEGLKTHMLEALPDYMVPAVWIPLAALPLLGNGKLDRNALQNPDVYLQEKAANSATAFSESDALSEPEAVLLGIWQALLGKPKLGVHDNFFANGGDSILGLQIIAKAKQADIVLTPKAIFEHQTVAELVKVAERVNAPKKQENTLENALLDIAKEVLGKPDLKASDNFFAVGGDSILSLQIISKAKVAGIALTPKQVFEHQTMAELASAVASGHPKNDVGSEAYEAGSESDDIKSAPSHCIAEELDAFELTPIQSWFFEQQEASDIGNLGHWNQSLLLNSDVELAVSDLRKAALALVEHHPSLRLSFAQRDGVWKQKYQPIEADWGNQLVVEYCSDEVTRDTLNDTLLTHLQSDFRLDRAPLIKFVWLTESKQLLCAAHHLIVDAVSWHVLLQDLYAYYLAFQNGEEVASSAPSSAARFDEWQTYLAHRAEALDIDAARAYWSAQVDADVPQTSASDTYENSTQVQICLPVALTETLLGEANRAYNTRVQELLITALAKVLGQWQQLPDITIELEGHGREAGDSRLDVSRSIGWFTSRFPQKLSAVSDWATALIYNKEQLRRLPEKGMEYGLLRYLSSVQEDQGPSQSFLPHRFVSFNYLGQRGIESRESGDLNVTPLRLATPVCPGMKAANAQRPHVLDINAMVLSGVLHMEWTYPARDERFACIPTIAAQYVTQLTSLIEHCCDPNYGRATAVDFPDAELTDSEFIDLLAELEA</sequence>
<evidence type="ECO:0000313" key="6">
    <source>
        <dbReference type="Proteomes" id="UP000001062"/>
    </source>
</evidence>
<dbReference type="InterPro" id="IPR001242">
    <property type="entry name" value="Condensation_dom"/>
</dbReference>
<feature type="domain" description="Carrier" evidence="4">
    <location>
        <begin position="1133"/>
        <end position="1207"/>
    </location>
</feature>
<dbReference type="InterPro" id="IPR010060">
    <property type="entry name" value="NRPS_synth"/>
</dbReference>
<dbReference type="Gene3D" id="3.30.300.30">
    <property type="match status" value="1"/>
</dbReference>
<dbReference type="SUPFAM" id="SSF56801">
    <property type="entry name" value="Acetyl-CoA synthetase-like"/>
    <property type="match status" value="1"/>
</dbReference>
<dbReference type="PANTHER" id="PTHR45398">
    <property type="match status" value="1"/>
</dbReference>
<dbReference type="SMART" id="SM00823">
    <property type="entry name" value="PKS_PP"/>
    <property type="match status" value="2"/>
</dbReference>
<evidence type="ECO:0000256" key="2">
    <source>
        <dbReference type="ARBA" id="ARBA00022450"/>
    </source>
</evidence>
<dbReference type="Gene3D" id="1.10.1200.10">
    <property type="entry name" value="ACP-like"/>
    <property type="match status" value="2"/>
</dbReference>
<dbReference type="Proteomes" id="UP000001062">
    <property type="component" value="Chromosome"/>
</dbReference>
<dbReference type="PROSITE" id="PS00012">
    <property type="entry name" value="PHOSPHOPANTETHEINE"/>
    <property type="match status" value="1"/>
</dbReference>
<dbReference type="NCBIfam" id="TIGR01720">
    <property type="entry name" value="NRPS-para261"/>
    <property type="match status" value="1"/>
</dbReference>
<dbReference type="InterPro" id="IPR000873">
    <property type="entry name" value="AMP-dep_synth/lig_dom"/>
</dbReference>
<dbReference type="HOGENOM" id="CLU_000022_2_2_6"/>
<feature type="domain" description="Carrier" evidence="4">
    <location>
        <begin position="1055"/>
        <end position="1129"/>
    </location>
</feature>
<gene>
    <name evidence="5" type="ordered locus">Marme_0955</name>
</gene>
<dbReference type="Pfam" id="PF00501">
    <property type="entry name" value="AMP-binding"/>
    <property type="match status" value="1"/>
</dbReference>
<dbReference type="KEGG" id="mme:Marme_0955"/>
<proteinExistence type="predicted"/>
<dbReference type="GO" id="GO:0047689">
    <property type="term" value="F:aspartate racemase activity"/>
    <property type="evidence" value="ECO:0007669"/>
    <property type="project" value="UniProtKB-EC"/>
</dbReference>
<evidence type="ECO:0000259" key="4">
    <source>
        <dbReference type="PROSITE" id="PS50075"/>
    </source>
</evidence>
<organism evidence="5 6">
    <name type="scientific">Marinomonas mediterranea (strain ATCC 700492 / JCM 21426 / NBRC 103028 / MMB-1)</name>
    <dbReference type="NCBI Taxonomy" id="717774"/>
    <lineage>
        <taxon>Bacteria</taxon>
        <taxon>Pseudomonadati</taxon>
        <taxon>Pseudomonadota</taxon>
        <taxon>Gammaproteobacteria</taxon>
        <taxon>Oceanospirillales</taxon>
        <taxon>Oceanospirillaceae</taxon>
        <taxon>Marinomonas</taxon>
    </lineage>
</organism>
<dbReference type="InterPro" id="IPR020806">
    <property type="entry name" value="PKS_PP-bd"/>
</dbReference>
<dbReference type="Pfam" id="PF00668">
    <property type="entry name" value="Condensation"/>
    <property type="match status" value="2"/>
</dbReference>
<keyword evidence="3" id="KW-0597">Phosphoprotein</keyword>
<evidence type="ECO:0000256" key="1">
    <source>
        <dbReference type="ARBA" id="ARBA00001957"/>
    </source>
</evidence>
<dbReference type="EC" id="5.1.1.13" evidence="5"/>
<dbReference type="STRING" id="717774.Marme_0955"/>
<dbReference type="InterPro" id="IPR020845">
    <property type="entry name" value="AMP-binding_CS"/>
</dbReference>
<dbReference type="Gene3D" id="3.30.559.30">
    <property type="entry name" value="Nonribosomal peptide synthetase, condensation domain"/>
    <property type="match status" value="2"/>
</dbReference>
<keyword evidence="6" id="KW-1185">Reference proteome</keyword>
<dbReference type="PANTHER" id="PTHR45398:SF1">
    <property type="entry name" value="ENZYME, PUTATIVE (JCVI)-RELATED"/>
    <property type="match status" value="1"/>
</dbReference>
<dbReference type="InterPro" id="IPR042099">
    <property type="entry name" value="ANL_N_sf"/>
</dbReference>
<dbReference type="InterPro" id="IPR044894">
    <property type="entry name" value="TubC_N_sf"/>
</dbReference>
<dbReference type="InterPro" id="IPR010071">
    <property type="entry name" value="AA_adenyl_dom"/>
</dbReference>
<dbReference type="InterPro" id="IPR045851">
    <property type="entry name" value="AMP-bd_C_sf"/>
</dbReference>
<dbReference type="GO" id="GO:0031177">
    <property type="term" value="F:phosphopantetheine binding"/>
    <property type="evidence" value="ECO:0007669"/>
    <property type="project" value="InterPro"/>
</dbReference>
<reference evidence="5 6" key="1">
    <citation type="journal article" date="2012" name="Stand. Genomic Sci.">
        <title>Complete genome sequence of the melanogenic marine bacterium Marinomonas mediterranea type strain (MMB-1(T)).</title>
        <authorList>
            <person name="Lucas-Elio P."/>
            <person name="Goodwin L."/>
            <person name="Woyke T."/>
            <person name="Pitluck S."/>
            <person name="Nolan M."/>
            <person name="Kyrpides N.C."/>
            <person name="Detter J.C."/>
            <person name="Copeland A."/>
            <person name="Teshima H."/>
            <person name="Bruce D."/>
            <person name="Detter C."/>
            <person name="Tapia R."/>
            <person name="Han S."/>
            <person name="Land M.L."/>
            <person name="Ivanova N."/>
            <person name="Mikhailova N."/>
            <person name="Johnston A.W."/>
            <person name="Sanchez-Amat A."/>
        </authorList>
    </citation>
    <scope>NUCLEOTIDE SEQUENCE [LARGE SCALE GENOMIC DNA]</scope>
    <source>
        <strain evidence="6">ATCC 700492 / JCM 21426 / NBRC 103028 / MMB-1</strain>
    </source>
</reference>
<dbReference type="PROSITE" id="PS00455">
    <property type="entry name" value="AMP_BINDING"/>
    <property type="match status" value="1"/>
</dbReference>
<dbReference type="PROSITE" id="PS50075">
    <property type="entry name" value="CARRIER"/>
    <property type="match status" value="2"/>
</dbReference>
<dbReference type="InterPro" id="IPR006162">
    <property type="entry name" value="Ppantetheine_attach_site"/>
</dbReference>